<evidence type="ECO:0000256" key="2">
    <source>
        <dbReference type="ARBA" id="ARBA00022737"/>
    </source>
</evidence>
<keyword evidence="2" id="KW-0677">Repeat</keyword>
<feature type="repeat" description="WD" evidence="3">
    <location>
        <begin position="388"/>
        <end position="429"/>
    </location>
</feature>
<evidence type="ECO:0000256" key="3">
    <source>
        <dbReference type="PROSITE-ProRule" id="PRU00221"/>
    </source>
</evidence>
<proteinExistence type="predicted"/>
<dbReference type="GO" id="GO:0030686">
    <property type="term" value="C:90S preribosome"/>
    <property type="evidence" value="ECO:0007669"/>
    <property type="project" value="TreeGrafter"/>
</dbReference>
<dbReference type="PANTHER" id="PTHR19854:SF15">
    <property type="entry name" value="TRANSDUCIN BETA-LIKE PROTEIN 3"/>
    <property type="match status" value="1"/>
</dbReference>
<dbReference type="SUPFAM" id="SSF50998">
    <property type="entry name" value="Quinoprotein alcohol dehydrogenase-like"/>
    <property type="match status" value="1"/>
</dbReference>
<dbReference type="Gene3D" id="2.130.10.10">
    <property type="entry name" value="YVTN repeat-like/Quinoprotein amine dehydrogenase"/>
    <property type="match status" value="2"/>
</dbReference>
<dbReference type="InterPro" id="IPR011047">
    <property type="entry name" value="Quinoprotein_ADH-like_sf"/>
</dbReference>
<dbReference type="InterPro" id="IPR020472">
    <property type="entry name" value="WD40_PAC1"/>
</dbReference>
<dbReference type="EMBL" id="JWZX01000127">
    <property type="protein sequence ID" value="KOO53659.1"/>
    <property type="molecule type" value="Genomic_DNA"/>
</dbReference>
<dbReference type="GO" id="GO:0034511">
    <property type="term" value="F:U3 snoRNA binding"/>
    <property type="evidence" value="ECO:0007669"/>
    <property type="project" value="TreeGrafter"/>
</dbReference>
<gene>
    <name evidence="4" type="ORF">Ctob_008531</name>
</gene>
<dbReference type="GO" id="GO:0000472">
    <property type="term" value="P:endonucleolytic cleavage to generate mature 5'-end of SSU-rRNA from (SSU-rRNA, 5.8S rRNA, LSU-rRNA)"/>
    <property type="evidence" value="ECO:0007669"/>
    <property type="project" value="TreeGrafter"/>
</dbReference>
<dbReference type="OrthoDB" id="5414888at2759"/>
<evidence type="ECO:0000313" key="4">
    <source>
        <dbReference type="EMBL" id="KOO53659.1"/>
    </source>
</evidence>
<dbReference type="SMART" id="SM00320">
    <property type="entry name" value="WD40"/>
    <property type="match status" value="8"/>
</dbReference>
<keyword evidence="5" id="KW-1185">Reference proteome</keyword>
<feature type="repeat" description="WD" evidence="3">
    <location>
        <begin position="150"/>
        <end position="193"/>
    </location>
</feature>
<evidence type="ECO:0000256" key="1">
    <source>
        <dbReference type="ARBA" id="ARBA00022574"/>
    </source>
</evidence>
<dbReference type="GO" id="GO:0000480">
    <property type="term" value="P:endonucleolytic cleavage in 5'-ETS of tricistronic rRNA transcript (SSU-rRNA, 5.8S rRNA, LSU-rRNA)"/>
    <property type="evidence" value="ECO:0007669"/>
    <property type="project" value="TreeGrafter"/>
</dbReference>
<keyword evidence="1 3" id="KW-0853">WD repeat</keyword>
<dbReference type="InterPro" id="IPR001680">
    <property type="entry name" value="WD40_rpt"/>
</dbReference>
<dbReference type="PROSITE" id="PS50082">
    <property type="entry name" value="WD_REPEATS_2"/>
    <property type="match status" value="6"/>
</dbReference>
<organism evidence="4 5">
    <name type="scientific">Chrysochromulina tobinii</name>
    <dbReference type="NCBI Taxonomy" id="1460289"/>
    <lineage>
        <taxon>Eukaryota</taxon>
        <taxon>Haptista</taxon>
        <taxon>Haptophyta</taxon>
        <taxon>Prymnesiophyceae</taxon>
        <taxon>Prymnesiales</taxon>
        <taxon>Chrysochromulinaceae</taxon>
        <taxon>Chrysochromulina</taxon>
    </lineage>
</organism>
<dbReference type="Proteomes" id="UP000037460">
    <property type="component" value="Unassembled WGS sequence"/>
</dbReference>
<dbReference type="CDD" id="cd00200">
    <property type="entry name" value="WD40"/>
    <property type="match status" value="1"/>
</dbReference>
<dbReference type="AlphaFoldDB" id="A0A0M0LRI6"/>
<feature type="repeat" description="WD" evidence="3">
    <location>
        <begin position="194"/>
        <end position="235"/>
    </location>
</feature>
<dbReference type="InterPro" id="IPR015943">
    <property type="entry name" value="WD40/YVTN_repeat-like_dom_sf"/>
</dbReference>
<name>A0A0M0LRI6_9EUKA</name>
<dbReference type="PROSITE" id="PS00678">
    <property type="entry name" value="WD_REPEATS_1"/>
    <property type="match status" value="1"/>
</dbReference>
<evidence type="ECO:0000313" key="5">
    <source>
        <dbReference type="Proteomes" id="UP000037460"/>
    </source>
</evidence>
<accession>A0A0M0LRI6</accession>
<dbReference type="PRINTS" id="PR00320">
    <property type="entry name" value="GPROTEINBRPT"/>
</dbReference>
<dbReference type="InterPro" id="IPR019775">
    <property type="entry name" value="WD40_repeat_CS"/>
</dbReference>
<feature type="repeat" description="WD" evidence="3">
    <location>
        <begin position="108"/>
        <end position="149"/>
    </location>
</feature>
<dbReference type="GO" id="GO:0005730">
    <property type="term" value="C:nucleolus"/>
    <property type="evidence" value="ECO:0007669"/>
    <property type="project" value="TreeGrafter"/>
</dbReference>
<dbReference type="PANTHER" id="PTHR19854">
    <property type="entry name" value="TRANSDUCIN BETA-LIKE 3"/>
    <property type="match status" value="1"/>
</dbReference>
<comment type="caution">
    <text evidence="4">The sequence shown here is derived from an EMBL/GenBank/DDBJ whole genome shotgun (WGS) entry which is preliminary data.</text>
</comment>
<feature type="repeat" description="WD" evidence="3">
    <location>
        <begin position="346"/>
        <end position="387"/>
    </location>
</feature>
<feature type="repeat" description="WD" evidence="3">
    <location>
        <begin position="302"/>
        <end position="343"/>
    </location>
</feature>
<reference evidence="5" key="1">
    <citation type="journal article" date="2015" name="PLoS Genet.">
        <title>Genome Sequence and Transcriptome Analyses of Chrysochromulina tobin: Metabolic Tools for Enhanced Algal Fitness in the Prominent Order Prymnesiales (Haptophyceae).</title>
        <authorList>
            <person name="Hovde B.T."/>
            <person name="Deodato C.R."/>
            <person name="Hunsperger H.M."/>
            <person name="Ryken S.A."/>
            <person name="Yost W."/>
            <person name="Jha R.K."/>
            <person name="Patterson J."/>
            <person name="Monnat R.J. Jr."/>
            <person name="Barlow S.B."/>
            <person name="Starkenburg S.R."/>
            <person name="Cattolico R.A."/>
        </authorList>
    </citation>
    <scope>NUCLEOTIDE SEQUENCE</scope>
    <source>
        <strain evidence="5">CCMP291</strain>
    </source>
</reference>
<dbReference type="Pfam" id="PF00400">
    <property type="entry name" value="WD40"/>
    <property type="match status" value="6"/>
</dbReference>
<sequence length="529" mass="56285">MASQPTLLAKFQEVARHTRIYTGGKVVTHVSAVDGAHGFFVCACGPELNVVDITTGRLLLVVPCDEDDFTAFALAPSGTELVTAGRSRQLRSWVLDVGVTTCEFTRVWKAHKMPVMDLAYDASGRFVASGSADSTAMVFDVAKGIATHVFRGHTGVVHLVRFHPDASRLHLYTSGADNGVRVWDLRSRACVAELKSHVGLPTAIAFSADGATILTAGRDQLVNVWNAATYSLTTSIAVKLFDTHDMGCRLLFGHTDVVLALDSTAAGRKSAAAAGAAGPAGPAGPTSGAELEVVRARAMSTVLGHTKEVNAVAMAPNDRLAVSASQDRTLKVWSLEGGALKEVGVLKGHKRAVWCVSFSPVDKAVASGGGDASVKIWSVSDFSCLRTLEGHSSSVLRILWLSSGLQLLSSGSDGLIKLWSAKNSECACTLDAHEDKVWALDALETAAGGVELWSGSADSLLVRWKDCTFEAQQETVAARELQLQQESQLQIAMHAQQFDEALKLALRLGHPRALRTVLERLLPLPLVCT</sequence>
<dbReference type="PROSITE" id="PS50294">
    <property type="entry name" value="WD_REPEATS_REGION"/>
    <property type="match status" value="5"/>
</dbReference>
<protein>
    <submittedName>
        <fullName evidence="4">Transducin beta-like protein 3</fullName>
    </submittedName>
</protein>